<feature type="transmembrane region" description="Helical" evidence="1">
    <location>
        <begin position="7"/>
        <end position="29"/>
    </location>
</feature>
<name>A0A1V2I8X7_9ACTN</name>
<keyword evidence="1" id="KW-0472">Membrane</keyword>
<feature type="transmembrane region" description="Helical" evidence="1">
    <location>
        <begin position="81"/>
        <end position="100"/>
    </location>
</feature>
<evidence type="ECO:0000256" key="1">
    <source>
        <dbReference type="SAM" id="Phobius"/>
    </source>
</evidence>
<feature type="transmembrane region" description="Helical" evidence="1">
    <location>
        <begin position="153"/>
        <end position="174"/>
    </location>
</feature>
<evidence type="ECO:0000313" key="2">
    <source>
        <dbReference type="EMBL" id="ONH28848.1"/>
    </source>
</evidence>
<dbReference type="OrthoDB" id="3212416at2"/>
<dbReference type="STRING" id="1834516.BL253_18620"/>
<gene>
    <name evidence="2" type="ORF">BL253_18620</name>
</gene>
<feature type="transmembrane region" description="Helical" evidence="1">
    <location>
        <begin position="41"/>
        <end position="60"/>
    </location>
</feature>
<keyword evidence="1" id="KW-1133">Transmembrane helix</keyword>
<reference evidence="3" key="1">
    <citation type="submission" date="2016-10" db="EMBL/GenBank/DDBJ databases">
        <title>Frankia sp. NRRL B-16386 Genome sequencing.</title>
        <authorList>
            <person name="Ghodhbane-Gtari F."/>
            <person name="Swanson E."/>
            <person name="Gueddou A."/>
            <person name="Hezbri K."/>
            <person name="Ktari K."/>
            <person name="Nouioui I."/>
            <person name="Morris K."/>
            <person name="Simpson S."/>
            <person name="Abebe-Akele F."/>
            <person name="Thomas K."/>
            <person name="Gtari M."/>
            <person name="Tisa L.S."/>
        </authorList>
    </citation>
    <scope>NUCLEOTIDE SEQUENCE [LARGE SCALE GENOMIC DNA]</scope>
    <source>
        <strain evidence="3">NRRL B-16386</strain>
    </source>
</reference>
<feature type="transmembrane region" description="Helical" evidence="1">
    <location>
        <begin position="120"/>
        <end position="141"/>
    </location>
</feature>
<feature type="transmembrane region" description="Helical" evidence="1">
    <location>
        <begin position="180"/>
        <end position="202"/>
    </location>
</feature>
<evidence type="ECO:0000313" key="3">
    <source>
        <dbReference type="Proteomes" id="UP000188929"/>
    </source>
</evidence>
<dbReference type="RefSeq" id="WP_076818436.1">
    <property type="nucleotide sequence ID" value="NZ_MOMC01000037.1"/>
</dbReference>
<organism evidence="2 3">
    <name type="scientific">Pseudofrankia asymbiotica</name>
    <dbReference type="NCBI Taxonomy" id="1834516"/>
    <lineage>
        <taxon>Bacteria</taxon>
        <taxon>Bacillati</taxon>
        <taxon>Actinomycetota</taxon>
        <taxon>Actinomycetes</taxon>
        <taxon>Frankiales</taxon>
        <taxon>Frankiaceae</taxon>
        <taxon>Pseudofrankia</taxon>
    </lineage>
</organism>
<dbReference type="Proteomes" id="UP000188929">
    <property type="component" value="Unassembled WGS sequence"/>
</dbReference>
<protein>
    <recommendedName>
        <fullName evidence="4">DUF4386 family protein</fullName>
    </recommendedName>
</protein>
<proteinExistence type="predicted"/>
<comment type="caution">
    <text evidence="2">The sequence shown here is derived from an EMBL/GenBank/DDBJ whole genome shotgun (WGS) entry which is preliminary data.</text>
</comment>
<evidence type="ECO:0008006" key="4">
    <source>
        <dbReference type="Google" id="ProtNLM"/>
    </source>
</evidence>
<dbReference type="AlphaFoldDB" id="A0A1V2I8X7"/>
<keyword evidence="1" id="KW-0812">Transmembrane</keyword>
<keyword evidence="3" id="KW-1185">Reference proteome</keyword>
<accession>A0A1V2I8X7</accession>
<dbReference type="EMBL" id="MOMC01000037">
    <property type="protein sequence ID" value="ONH28848.1"/>
    <property type="molecule type" value="Genomic_DNA"/>
</dbReference>
<sequence length="217" mass="22513">MSSERRVTGWAALLGGLLSLVMVGLYFVYSGPPPSANVLSRNLITIATFTVFLVFAVGLGRLLRGPDGDAGLGGDLAVTALRMYVTVTLVAASLEVGASLQDPDGHLDPTVDGPLAAGMVLLHGPIARVLVAVFLLALAAAPAARRYFSRRMLRGGVALALVNLALVPSLFFGMDAADFYAANGWGAVASIGAVNVIWFAALGRSILRTPRRAPALV</sequence>